<feature type="region of interest" description="Disordered" evidence="1">
    <location>
        <begin position="84"/>
        <end position="103"/>
    </location>
</feature>
<gene>
    <name evidence="2" type="ORF">D1781_16180</name>
</gene>
<organism evidence="2 3">
    <name type="scientific">Amnibacterium setariae</name>
    <dbReference type="NCBI Taxonomy" id="2306585"/>
    <lineage>
        <taxon>Bacteria</taxon>
        <taxon>Bacillati</taxon>
        <taxon>Actinomycetota</taxon>
        <taxon>Actinomycetes</taxon>
        <taxon>Micrococcales</taxon>
        <taxon>Microbacteriaceae</taxon>
        <taxon>Amnibacterium</taxon>
    </lineage>
</organism>
<dbReference type="OrthoDB" id="5122425at2"/>
<dbReference type="RefSeq" id="WP_119483547.1">
    <property type="nucleotide sequence ID" value="NZ_QXTG01000003.1"/>
</dbReference>
<keyword evidence="3" id="KW-1185">Reference proteome</keyword>
<dbReference type="EMBL" id="QXTG01000003">
    <property type="protein sequence ID" value="RIX26472.1"/>
    <property type="molecule type" value="Genomic_DNA"/>
</dbReference>
<dbReference type="Proteomes" id="UP000265742">
    <property type="component" value="Unassembled WGS sequence"/>
</dbReference>
<reference evidence="3" key="1">
    <citation type="submission" date="2018-09" db="EMBL/GenBank/DDBJ databases">
        <authorList>
            <person name="Kim I."/>
        </authorList>
    </citation>
    <scope>NUCLEOTIDE SEQUENCE [LARGE SCALE GENOMIC DNA]</scope>
    <source>
        <strain evidence="3">DD4a</strain>
    </source>
</reference>
<name>A0A3A1TT69_9MICO</name>
<evidence type="ECO:0000313" key="3">
    <source>
        <dbReference type="Proteomes" id="UP000265742"/>
    </source>
</evidence>
<evidence type="ECO:0000313" key="2">
    <source>
        <dbReference type="EMBL" id="RIX26472.1"/>
    </source>
</evidence>
<proteinExistence type="predicted"/>
<accession>A0A3A1TT69</accession>
<dbReference type="AlphaFoldDB" id="A0A3A1TT69"/>
<evidence type="ECO:0000256" key="1">
    <source>
        <dbReference type="SAM" id="MobiDB-lite"/>
    </source>
</evidence>
<sequence length="103" mass="11437">MIPVVEQHHCSKRHRNSTYFARCAWPGASVTGRGQLAIVITCPDARVVLVERLRWAHTLLAEFNVFGCGPGCEGAHEIVAIDLDPDLPPFPAQRSPNPEERPR</sequence>
<protein>
    <submittedName>
        <fullName evidence="2">Uncharacterized protein</fullName>
    </submittedName>
</protein>
<comment type="caution">
    <text evidence="2">The sequence shown here is derived from an EMBL/GenBank/DDBJ whole genome shotgun (WGS) entry which is preliminary data.</text>
</comment>